<protein>
    <submittedName>
        <fullName evidence="1">Uncharacterized protein</fullName>
    </submittedName>
</protein>
<evidence type="ECO:0000313" key="1">
    <source>
        <dbReference type="EMBL" id="GIX69095.1"/>
    </source>
</evidence>
<proteinExistence type="predicted"/>
<comment type="caution">
    <text evidence="1">The sequence shown here is derived from an EMBL/GenBank/DDBJ whole genome shotgun (WGS) entry which is preliminary data.</text>
</comment>
<keyword evidence="2" id="KW-1185">Reference proteome</keyword>
<name>A0AAV4MB58_CAEEX</name>
<gene>
    <name evidence="1" type="ORF">CEXT_196351</name>
</gene>
<dbReference type="AlphaFoldDB" id="A0AAV4MB58"/>
<sequence>MLFKTDRIFKCGSRQDIYSEEAKGRVFLQMWFKAAFFQMRLKTGFTGNMDQNRLIRIMWFKIDLSFRKRPKIFFKCDQEQSCAKLKGGIPLIKTHIL</sequence>
<dbReference type="Proteomes" id="UP001054945">
    <property type="component" value="Unassembled WGS sequence"/>
</dbReference>
<organism evidence="1 2">
    <name type="scientific">Caerostris extrusa</name>
    <name type="common">Bark spider</name>
    <name type="synonym">Caerostris bankana</name>
    <dbReference type="NCBI Taxonomy" id="172846"/>
    <lineage>
        <taxon>Eukaryota</taxon>
        <taxon>Metazoa</taxon>
        <taxon>Ecdysozoa</taxon>
        <taxon>Arthropoda</taxon>
        <taxon>Chelicerata</taxon>
        <taxon>Arachnida</taxon>
        <taxon>Araneae</taxon>
        <taxon>Araneomorphae</taxon>
        <taxon>Entelegynae</taxon>
        <taxon>Araneoidea</taxon>
        <taxon>Araneidae</taxon>
        <taxon>Caerostris</taxon>
    </lineage>
</organism>
<dbReference type="EMBL" id="BPLR01002017">
    <property type="protein sequence ID" value="GIX69095.1"/>
    <property type="molecule type" value="Genomic_DNA"/>
</dbReference>
<reference evidence="1 2" key="1">
    <citation type="submission" date="2021-06" db="EMBL/GenBank/DDBJ databases">
        <title>Caerostris extrusa draft genome.</title>
        <authorList>
            <person name="Kono N."/>
            <person name="Arakawa K."/>
        </authorList>
    </citation>
    <scope>NUCLEOTIDE SEQUENCE [LARGE SCALE GENOMIC DNA]</scope>
</reference>
<accession>A0AAV4MB58</accession>
<evidence type="ECO:0000313" key="2">
    <source>
        <dbReference type="Proteomes" id="UP001054945"/>
    </source>
</evidence>